<protein>
    <submittedName>
        <fullName evidence="2">Uncharacterized protein</fullName>
    </submittedName>
</protein>
<proteinExistence type="predicted"/>
<reference evidence="2 3" key="1">
    <citation type="submission" date="2016-08" db="EMBL/GenBank/DDBJ databases">
        <title>Characterization and recognition of Brachyspira hampsonii sp. nov., a novel intestinal spirochete that is pathogenic to pigs.</title>
        <authorList>
            <person name="Mirajkar N."/>
            <person name="La T."/>
            <person name="Phillips N."/>
            <person name="Hampson D."/>
            <person name="Gebhart C."/>
        </authorList>
    </citation>
    <scope>NUCLEOTIDE SEQUENCE [LARGE SCALE GENOMIC DNA]</scope>
    <source>
        <strain evidence="2 3">P280/1</strain>
    </source>
</reference>
<dbReference type="AlphaFoldDB" id="A0A1E5NDJ7"/>
<feature type="transmembrane region" description="Helical" evidence="1">
    <location>
        <begin position="25"/>
        <end position="42"/>
    </location>
</feature>
<accession>A0A1E5NDJ7</accession>
<evidence type="ECO:0000256" key="1">
    <source>
        <dbReference type="SAM" id="Phobius"/>
    </source>
</evidence>
<keyword evidence="1" id="KW-0472">Membrane</keyword>
<keyword evidence="1" id="KW-0812">Transmembrane</keyword>
<evidence type="ECO:0000313" key="3">
    <source>
        <dbReference type="Proteomes" id="UP000095247"/>
    </source>
</evidence>
<dbReference type="EMBL" id="MDCO01000011">
    <property type="protein sequence ID" value="OEJ14226.1"/>
    <property type="molecule type" value="Genomic_DNA"/>
</dbReference>
<sequence length="74" mass="8983">MDTIFKYLSFFYLILKYFQKYETNLFFYNILLTFIDMVIYLINISKNSINILSIHYIVGVINGIHIKYQNNIWA</sequence>
<name>A0A1E5NDJ7_9SPIR</name>
<keyword evidence="1" id="KW-1133">Transmembrane helix</keyword>
<organism evidence="2 3">
    <name type="scientific">Brachyspira hampsonii</name>
    <dbReference type="NCBI Taxonomy" id="1287055"/>
    <lineage>
        <taxon>Bacteria</taxon>
        <taxon>Pseudomonadati</taxon>
        <taxon>Spirochaetota</taxon>
        <taxon>Spirochaetia</taxon>
        <taxon>Brachyspirales</taxon>
        <taxon>Brachyspiraceae</taxon>
        <taxon>Brachyspira</taxon>
    </lineage>
</organism>
<dbReference type="Proteomes" id="UP000095247">
    <property type="component" value="Unassembled WGS sequence"/>
</dbReference>
<comment type="caution">
    <text evidence="2">The sequence shown here is derived from an EMBL/GenBank/DDBJ whole genome shotgun (WGS) entry which is preliminary data.</text>
</comment>
<gene>
    <name evidence="2" type="ORF">BFL38_05490</name>
</gene>
<evidence type="ECO:0000313" key="2">
    <source>
        <dbReference type="EMBL" id="OEJ14226.1"/>
    </source>
</evidence>